<dbReference type="InterPro" id="IPR011990">
    <property type="entry name" value="TPR-like_helical_dom_sf"/>
</dbReference>
<gene>
    <name evidence="2" type="ORF">FK004_07615</name>
</gene>
<name>A0A2S1LMX3_9FLAO</name>
<dbReference type="Gene3D" id="1.25.40.10">
    <property type="entry name" value="Tetratricopeptide repeat domain"/>
    <property type="match status" value="1"/>
</dbReference>
<reference evidence="2 3" key="1">
    <citation type="submission" date="2017-04" db="EMBL/GenBank/DDBJ databases">
        <title>Complete genome sequence of Flavobacterium kingsejong AJ004.</title>
        <authorList>
            <person name="Lee P.C."/>
        </authorList>
    </citation>
    <scope>NUCLEOTIDE SEQUENCE [LARGE SCALE GENOMIC DNA]</scope>
    <source>
        <strain evidence="2 3">AJ004</strain>
    </source>
</reference>
<dbReference type="Proteomes" id="UP000244677">
    <property type="component" value="Chromosome"/>
</dbReference>
<evidence type="ECO:0000313" key="3">
    <source>
        <dbReference type="Proteomes" id="UP000244677"/>
    </source>
</evidence>
<sequence>MKLKLVFLFAILNGFLASAQDKKKECERDFTAFEELHRADKFDEAYEMLAGLRKKCPTFSEALYTYGEAILNHKMEVMNNGDEKNAVARDFAKLYDEYDKNYPQNTKNNSLKKALVLYRFQAVPEDEVYALFEQAFKANPTAFKSPEAVDAYATLLYTRYKAKDKGVTIAHFIEISSALSLIADQELKLASETENGLLSKQKSQELSLDEKIVLQAAAQKAESFEIISKNLDKSVKQLTNCDALAAYYDGAFAAHSADGPWLEMALYRLDTQHCDRNAVFPKLADAFYKVSPTATAAFYMGVLAQRDKNTEKATAYFNESISKQSDKKEKARLYFRMANSYSGKDNATAKKYATQAMLENPAFSQPYFFLAQLYTAAGDQCGTTAFEKKALYWLAAETVMKSVVAEPKMKVSAEQIAAGYRKKAPSKEEIAAAKMKGKQVAFGCWIQESVSVPKL</sequence>
<feature type="chain" id="PRO_5015776110" description="Tetratricopeptide repeat protein" evidence="1">
    <location>
        <begin position="20"/>
        <end position="455"/>
    </location>
</feature>
<evidence type="ECO:0000256" key="1">
    <source>
        <dbReference type="SAM" id="SignalP"/>
    </source>
</evidence>
<keyword evidence="3" id="KW-1185">Reference proteome</keyword>
<dbReference type="EMBL" id="CP020919">
    <property type="protein sequence ID" value="AWG25110.1"/>
    <property type="molecule type" value="Genomic_DNA"/>
</dbReference>
<dbReference type="AlphaFoldDB" id="A0A2S1LMX3"/>
<evidence type="ECO:0000313" key="2">
    <source>
        <dbReference type="EMBL" id="AWG25110.1"/>
    </source>
</evidence>
<dbReference type="OrthoDB" id="1522899at2"/>
<accession>A0A2S1LMX3</accession>
<organism evidence="2 3">
    <name type="scientific">Flavobacterium kingsejongi</name>
    <dbReference type="NCBI Taxonomy" id="1678728"/>
    <lineage>
        <taxon>Bacteria</taxon>
        <taxon>Pseudomonadati</taxon>
        <taxon>Bacteroidota</taxon>
        <taxon>Flavobacteriia</taxon>
        <taxon>Flavobacteriales</taxon>
        <taxon>Flavobacteriaceae</taxon>
        <taxon>Flavobacterium</taxon>
    </lineage>
</organism>
<keyword evidence="1" id="KW-0732">Signal</keyword>
<protein>
    <recommendedName>
        <fullName evidence="4">Tetratricopeptide repeat protein</fullName>
    </recommendedName>
</protein>
<evidence type="ECO:0008006" key="4">
    <source>
        <dbReference type="Google" id="ProtNLM"/>
    </source>
</evidence>
<proteinExistence type="predicted"/>
<feature type="signal peptide" evidence="1">
    <location>
        <begin position="1"/>
        <end position="19"/>
    </location>
</feature>
<dbReference type="SUPFAM" id="SSF48452">
    <property type="entry name" value="TPR-like"/>
    <property type="match status" value="1"/>
</dbReference>
<dbReference type="KEGG" id="fki:FK004_07615"/>
<dbReference type="RefSeq" id="WP_108736714.1">
    <property type="nucleotide sequence ID" value="NZ_CP020919.1"/>
</dbReference>